<dbReference type="EC" id="3.1.3.1" evidence="4"/>
<feature type="domain" description="Phospholipase D N-terminal" evidence="3">
    <location>
        <begin position="31"/>
        <end position="126"/>
    </location>
</feature>
<evidence type="ECO:0000313" key="5">
    <source>
        <dbReference type="Proteomes" id="UP000006512"/>
    </source>
</evidence>
<dbReference type="OrthoDB" id="327733at2"/>
<dbReference type="InterPro" id="IPR038607">
    <property type="entry name" value="PhoD-like_sf"/>
</dbReference>
<evidence type="ECO:0000256" key="1">
    <source>
        <dbReference type="SAM" id="SignalP"/>
    </source>
</evidence>
<keyword evidence="5" id="KW-1185">Reference proteome</keyword>
<dbReference type="STRING" id="715226.ABI_21480"/>
<evidence type="ECO:0000259" key="3">
    <source>
        <dbReference type="Pfam" id="PF16655"/>
    </source>
</evidence>
<dbReference type="eggNOG" id="COG3540">
    <property type="taxonomic scope" value="Bacteria"/>
</dbReference>
<accession>F4QGV3</accession>
<reference evidence="5" key="1">
    <citation type="submission" date="2011-03" db="EMBL/GenBank/DDBJ databases">
        <title>Draft genome sequence of Brevundimonas diminuta.</title>
        <authorList>
            <person name="Brown P.J.B."/>
            <person name="Buechlein A."/>
            <person name="Hemmerich C."/>
            <person name="Brun Y.V."/>
        </authorList>
    </citation>
    <scope>NUCLEOTIDE SEQUENCE [LARGE SCALE GENOMIC DNA]</scope>
    <source>
        <strain evidence="5">C19</strain>
    </source>
</reference>
<organism evidence="4 5">
    <name type="scientific">Asticcacaulis biprosthecium C19</name>
    <dbReference type="NCBI Taxonomy" id="715226"/>
    <lineage>
        <taxon>Bacteria</taxon>
        <taxon>Pseudomonadati</taxon>
        <taxon>Pseudomonadota</taxon>
        <taxon>Alphaproteobacteria</taxon>
        <taxon>Caulobacterales</taxon>
        <taxon>Caulobacteraceae</taxon>
        <taxon>Asticcacaulis</taxon>
    </lineage>
</organism>
<protein>
    <submittedName>
        <fullName evidence="4">Alkaline phosphatase D</fullName>
        <ecNumber evidence="4">3.1.3.1</ecNumber>
    </submittedName>
</protein>
<dbReference type="CDD" id="cd07389">
    <property type="entry name" value="MPP_PhoD"/>
    <property type="match status" value="1"/>
</dbReference>
<evidence type="ECO:0000313" key="4">
    <source>
        <dbReference type="EMBL" id="EGF93706.1"/>
    </source>
</evidence>
<dbReference type="InterPro" id="IPR032093">
    <property type="entry name" value="PhoD_N"/>
</dbReference>
<sequence>MFSRRLFLTSASAALWLPATAGAVTTYPFTLGVASGSPRDDGIVLWTRLAPDPLKGGGMPVGSADVRWRLCSDDAMTKLVREGVFATSDGVGHSVHVVVNGLEPGREYWYQFHYGDADSPVGRTRTTSRDMASVKLAHASCQSYESGYFTAYKDLAEWMPDCVIHVGDYIYESGIGALGARMRDLGRGRRQAFETVRLHNSAEIVTLWDYRNRYALYKSDLHLQAAHAAAPWIVAMDDHEVDNNWAGALPQDPHAQTDLEFRVRKLAAFQAYWEHMPIEKPPILNGIDSQLQMYGRYRFGPAEINLLDTRQFRDDQACGDNRKAPCAQLDEPARSLTGKVQEQWLLDGIARTDAAFTVLASQTWFSSFRYTPGDEAAERNLDQWDGYPAQRQRIIDALAQAQGEGQGKGHPVALSGDWHCSAATTLHSDPYDARSKRIGHEFAGTSIASHCPWARDMVEALPHNPHVRYYNGDKRGYVRHVVTAKDWSAHYRVVADPGVETGTVSTDTEIHTRDI</sequence>
<feature type="chain" id="PRO_5003316499" evidence="1">
    <location>
        <begin position="22"/>
        <end position="515"/>
    </location>
</feature>
<dbReference type="InterPro" id="IPR029052">
    <property type="entry name" value="Metallo-depent_PP-like"/>
</dbReference>
<dbReference type="PANTHER" id="PTHR43606">
    <property type="entry name" value="PHOSPHATASE, PUTATIVE (AFU_ORTHOLOGUE AFUA_6G08710)-RELATED"/>
    <property type="match status" value="1"/>
</dbReference>
<dbReference type="Pfam" id="PF09423">
    <property type="entry name" value="PhoD"/>
    <property type="match status" value="1"/>
</dbReference>
<dbReference type="InterPro" id="IPR052900">
    <property type="entry name" value="Phospholipid_Metab_Enz"/>
</dbReference>
<dbReference type="HOGENOM" id="CLU_015982_2_1_5"/>
<keyword evidence="1" id="KW-0732">Signal</keyword>
<dbReference type="PANTHER" id="PTHR43606:SF2">
    <property type="entry name" value="ALKALINE PHOSPHATASE FAMILY PROTEIN (AFU_ORTHOLOGUE AFUA_5G03860)"/>
    <property type="match status" value="1"/>
</dbReference>
<name>F4QGV3_9CAUL</name>
<dbReference type="Proteomes" id="UP000006512">
    <property type="component" value="Unassembled WGS sequence"/>
</dbReference>
<dbReference type="Gene3D" id="3.60.21.70">
    <property type="entry name" value="PhoD-like phosphatase"/>
    <property type="match status" value="1"/>
</dbReference>
<dbReference type="EMBL" id="GL883077">
    <property type="protein sequence ID" value="EGF93706.1"/>
    <property type="molecule type" value="Genomic_DNA"/>
</dbReference>
<dbReference type="AlphaFoldDB" id="F4QGV3"/>
<feature type="domain" description="PhoD-like phosphatase metallophosphatase" evidence="2">
    <location>
        <begin position="136"/>
        <end position="491"/>
    </location>
</feature>
<dbReference type="Gene3D" id="2.60.40.380">
    <property type="entry name" value="Purple acid phosphatase-like, N-terminal"/>
    <property type="match status" value="1"/>
</dbReference>
<evidence type="ECO:0000259" key="2">
    <source>
        <dbReference type="Pfam" id="PF09423"/>
    </source>
</evidence>
<feature type="signal peptide" evidence="1">
    <location>
        <begin position="1"/>
        <end position="21"/>
    </location>
</feature>
<proteinExistence type="predicted"/>
<dbReference type="GO" id="GO:0004035">
    <property type="term" value="F:alkaline phosphatase activity"/>
    <property type="evidence" value="ECO:0007669"/>
    <property type="project" value="UniProtKB-EC"/>
</dbReference>
<dbReference type="RefSeq" id="WP_006272908.1">
    <property type="nucleotide sequence ID" value="NZ_GL883077.1"/>
</dbReference>
<gene>
    <name evidence="4" type="ORF">ABI_21480</name>
</gene>
<dbReference type="Pfam" id="PF16655">
    <property type="entry name" value="PhoD_N"/>
    <property type="match status" value="1"/>
</dbReference>
<keyword evidence="4" id="KW-0378">Hydrolase</keyword>
<dbReference type="InterPro" id="IPR018946">
    <property type="entry name" value="PhoD-like_MPP"/>
</dbReference>
<dbReference type="SUPFAM" id="SSF56300">
    <property type="entry name" value="Metallo-dependent phosphatases"/>
    <property type="match status" value="1"/>
</dbReference>